<dbReference type="AlphaFoldDB" id="A0A8J4CXG3"/>
<evidence type="ECO:0000256" key="2">
    <source>
        <dbReference type="ARBA" id="ARBA00023002"/>
    </source>
</evidence>
<comment type="caution">
    <text evidence="6">The sequence shown here is derived from an EMBL/GenBank/DDBJ whole genome shotgun (WGS) entry which is preliminary data.</text>
</comment>
<evidence type="ECO:0000256" key="4">
    <source>
        <dbReference type="RuleBase" id="RU003345"/>
    </source>
</evidence>
<dbReference type="PROSITE" id="PS00687">
    <property type="entry name" value="ALDEHYDE_DEHYDR_GLU"/>
    <property type="match status" value="1"/>
</dbReference>
<comment type="similarity">
    <text evidence="1 4">Belongs to the aldehyde dehydrogenase family.</text>
</comment>
<feature type="active site" evidence="3">
    <location>
        <position position="33"/>
    </location>
</feature>
<keyword evidence="2 4" id="KW-0560">Oxidoreductase</keyword>
<organism evidence="6 7">
    <name type="scientific">Volvox reticuliferus</name>
    <dbReference type="NCBI Taxonomy" id="1737510"/>
    <lineage>
        <taxon>Eukaryota</taxon>
        <taxon>Viridiplantae</taxon>
        <taxon>Chlorophyta</taxon>
        <taxon>core chlorophytes</taxon>
        <taxon>Chlorophyceae</taxon>
        <taxon>CS clade</taxon>
        <taxon>Chlamydomonadales</taxon>
        <taxon>Volvocaceae</taxon>
        <taxon>Volvox</taxon>
    </lineage>
</organism>
<keyword evidence="7" id="KW-1185">Reference proteome</keyword>
<dbReference type="PANTHER" id="PTHR42804:SF1">
    <property type="entry name" value="ALDEHYDE DEHYDROGENASE-RELATED"/>
    <property type="match status" value="1"/>
</dbReference>
<feature type="domain" description="Aldehyde dehydrogenase" evidence="5">
    <location>
        <begin position="6"/>
        <end position="56"/>
    </location>
</feature>
<dbReference type="OrthoDB" id="1721490at2759"/>
<protein>
    <recommendedName>
        <fullName evidence="5">Aldehyde dehydrogenase domain-containing protein</fullName>
    </recommendedName>
</protein>
<evidence type="ECO:0000256" key="3">
    <source>
        <dbReference type="PROSITE-ProRule" id="PRU10007"/>
    </source>
</evidence>
<dbReference type="InterPro" id="IPR016163">
    <property type="entry name" value="Ald_DH_C"/>
</dbReference>
<gene>
    <name evidence="6" type="ORF">Vretifemale_18485</name>
</gene>
<name>A0A8J4CXG3_9CHLO</name>
<dbReference type="GO" id="GO:0016620">
    <property type="term" value="F:oxidoreductase activity, acting on the aldehyde or oxo group of donors, NAD or NADP as acceptor"/>
    <property type="evidence" value="ECO:0007669"/>
    <property type="project" value="InterPro"/>
</dbReference>
<dbReference type="EMBL" id="BNCP01000059">
    <property type="protein sequence ID" value="GIL90718.1"/>
    <property type="molecule type" value="Genomic_DNA"/>
</dbReference>
<evidence type="ECO:0000256" key="1">
    <source>
        <dbReference type="ARBA" id="ARBA00009986"/>
    </source>
</evidence>
<dbReference type="PANTHER" id="PTHR42804">
    <property type="entry name" value="ALDEHYDE DEHYDROGENASE"/>
    <property type="match status" value="1"/>
</dbReference>
<evidence type="ECO:0000259" key="5">
    <source>
        <dbReference type="Pfam" id="PF00171"/>
    </source>
</evidence>
<dbReference type="Gene3D" id="3.40.605.10">
    <property type="entry name" value="Aldehyde Dehydrogenase, Chain A, domain 1"/>
    <property type="match status" value="1"/>
</dbReference>
<dbReference type="InterPro" id="IPR029510">
    <property type="entry name" value="Ald_DH_CS_GLU"/>
</dbReference>
<proteinExistence type="inferred from homology"/>
<dbReference type="Pfam" id="PF00171">
    <property type="entry name" value="Aldedh"/>
    <property type="match status" value="1"/>
</dbReference>
<dbReference type="SUPFAM" id="SSF53720">
    <property type="entry name" value="ALDH-like"/>
    <property type="match status" value="1"/>
</dbReference>
<sequence length="206" mass="21633">MLGSSQVAFTGSAATGRRVSLSAAANLRPASLELGGKSALLVFEDADVEKVVEWAMVLFEGGQASGMGAGGGAMIGSEFVRTAARFDATIIPVSAVGPGGFAADPPGLLTTRRRPLWGEAWRGKEPDRAYVCVCNVSNILFRFVSIQRIDGLRWLGSFWTHLVAALSPVLHFPLSSVSTLIGRMAPAISCCLPAPARRSSPDLCIS</sequence>
<dbReference type="InterPro" id="IPR015590">
    <property type="entry name" value="Aldehyde_DH_dom"/>
</dbReference>
<accession>A0A8J4CXG3</accession>
<dbReference type="InterPro" id="IPR016162">
    <property type="entry name" value="Ald_DH_N"/>
</dbReference>
<dbReference type="Proteomes" id="UP000747110">
    <property type="component" value="Unassembled WGS sequence"/>
</dbReference>
<evidence type="ECO:0000313" key="6">
    <source>
        <dbReference type="EMBL" id="GIL90718.1"/>
    </source>
</evidence>
<reference evidence="6" key="1">
    <citation type="journal article" date="2021" name="Proc. Natl. Acad. Sci. U.S.A.">
        <title>Three genomes in the algal genus Volvox reveal the fate of a haploid sex-determining region after a transition to homothallism.</title>
        <authorList>
            <person name="Yamamoto K."/>
            <person name="Hamaji T."/>
            <person name="Kawai-Toyooka H."/>
            <person name="Matsuzaki R."/>
            <person name="Takahashi F."/>
            <person name="Nishimura Y."/>
            <person name="Kawachi M."/>
            <person name="Noguchi H."/>
            <person name="Minakuchi Y."/>
            <person name="Umen J.G."/>
            <person name="Toyoda A."/>
            <person name="Nozaki H."/>
        </authorList>
    </citation>
    <scope>NUCLEOTIDE SEQUENCE</scope>
    <source>
        <strain evidence="6">NIES-3786</strain>
    </source>
</reference>
<evidence type="ECO:0000313" key="7">
    <source>
        <dbReference type="Proteomes" id="UP000747110"/>
    </source>
</evidence>
<dbReference type="InterPro" id="IPR016161">
    <property type="entry name" value="Ald_DH/histidinol_DH"/>
</dbReference>
<dbReference type="Gene3D" id="3.40.309.10">
    <property type="entry name" value="Aldehyde Dehydrogenase, Chain A, domain 2"/>
    <property type="match status" value="1"/>
</dbReference>